<proteinExistence type="predicted"/>
<protein>
    <submittedName>
        <fullName evidence="1">Uncharacterized protein</fullName>
    </submittedName>
</protein>
<evidence type="ECO:0000313" key="1">
    <source>
        <dbReference type="EMBL" id="MPC08493.1"/>
    </source>
</evidence>
<reference evidence="1 2" key="1">
    <citation type="submission" date="2019-05" db="EMBL/GenBank/DDBJ databases">
        <title>Another draft genome of Portunus trituberculatus and its Hox gene families provides insights of decapod evolution.</title>
        <authorList>
            <person name="Jeong J.-H."/>
            <person name="Song I."/>
            <person name="Kim S."/>
            <person name="Choi T."/>
            <person name="Kim D."/>
            <person name="Ryu S."/>
            <person name="Kim W."/>
        </authorList>
    </citation>
    <scope>NUCLEOTIDE SEQUENCE [LARGE SCALE GENOMIC DNA]</scope>
    <source>
        <tissue evidence="1">Muscle</tissue>
    </source>
</reference>
<comment type="caution">
    <text evidence="1">The sequence shown here is derived from an EMBL/GenBank/DDBJ whole genome shotgun (WGS) entry which is preliminary data.</text>
</comment>
<sequence length="159" mass="17837">MLLKEGCVRYGRGQLNVACPQCLQQPNMCLLCLPHHLLHVSLCPHLPRPLSPTSSCQGGKVVLLEKTVCTYQIEMYRCIGIGIGIGGIGPFFGYRYRRSAEATVHVPDPPKSQAIKMTLFMTTPTIERIHHLHHRTLPSPYLSRHHLGLLGHRNLQESD</sequence>
<accession>A0A5B7CLL3</accession>
<gene>
    <name evidence="1" type="ORF">E2C01_001081</name>
</gene>
<keyword evidence="2" id="KW-1185">Reference proteome</keyword>
<dbReference type="AlphaFoldDB" id="A0A5B7CLL3"/>
<organism evidence="1 2">
    <name type="scientific">Portunus trituberculatus</name>
    <name type="common">Swimming crab</name>
    <name type="synonym">Neptunus trituberculatus</name>
    <dbReference type="NCBI Taxonomy" id="210409"/>
    <lineage>
        <taxon>Eukaryota</taxon>
        <taxon>Metazoa</taxon>
        <taxon>Ecdysozoa</taxon>
        <taxon>Arthropoda</taxon>
        <taxon>Crustacea</taxon>
        <taxon>Multicrustacea</taxon>
        <taxon>Malacostraca</taxon>
        <taxon>Eumalacostraca</taxon>
        <taxon>Eucarida</taxon>
        <taxon>Decapoda</taxon>
        <taxon>Pleocyemata</taxon>
        <taxon>Brachyura</taxon>
        <taxon>Eubrachyura</taxon>
        <taxon>Portunoidea</taxon>
        <taxon>Portunidae</taxon>
        <taxon>Portuninae</taxon>
        <taxon>Portunus</taxon>
    </lineage>
</organism>
<name>A0A5B7CLL3_PORTR</name>
<dbReference type="Proteomes" id="UP000324222">
    <property type="component" value="Unassembled WGS sequence"/>
</dbReference>
<evidence type="ECO:0000313" key="2">
    <source>
        <dbReference type="Proteomes" id="UP000324222"/>
    </source>
</evidence>
<dbReference type="EMBL" id="VSRR010000032">
    <property type="protein sequence ID" value="MPC08493.1"/>
    <property type="molecule type" value="Genomic_DNA"/>
</dbReference>